<keyword evidence="1 2" id="KW-0193">Cuticle</keyword>
<feature type="chain" id="PRO_5044827352" evidence="3">
    <location>
        <begin position="18"/>
        <end position="121"/>
    </location>
</feature>
<dbReference type="Proteomes" id="UP001562425">
    <property type="component" value="Unassembled WGS sequence"/>
</dbReference>
<dbReference type="PRINTS" id="PR00947">
    <property type="entry name" value="CUTICLE"/>
</dbReference>
<evidence type="ECO:0000256" key="1">
    <source>
        <dbReference type="ARBA" id="ARBA00022460"/>
    </source>
</evidence>
<organism evidence="4 5">
    <name type="scientific">Culex pipiens pipiens</name>
    <name type="common">Northern house mosquito</name>
    <dbReference type="NCBI Taxonomy" id="38569"/>
    <lineage>
        <taxon>Eukaryota</taxon>
        <taxon>Metazoa</taxon>
        <taxon>Ecdysozoa</taxon>
        <taxon>Arthropoda</taxon>
        <taxon>Hexapoda</taxon>
        <taxon>Insecta</taxon>
        <taxon>Pterygota</taxon>
        <taxon>Neoptera</taxon>
        <taxon>Endopterygota</taxon>
        <taxon>Diptera</taxon>
        <taxon>Nematocera</taxon>
        <taxon>Culicoidea</taxon>
        <taxon>Culicidae</taxon>
        <taxon>Culicinae</taxon>
        <taxon>Culicini</taxon>
        <taxon>Culex</taxon>
        <taxon>Culex</taxon>
    </lineage>
</organism>
<gene>
    <name evidence="4" type="ORF">pipiens_002995</name>
</gene>
<dbReference type="GO" id="GO:0042302">
    <property type="term" value="F:structural constituent of cuticle"/>
    <property type="evidence" value="ECO:0007669"/>
    <property type="project" value="UniProtKB-UniRule"/>
</dbReference>
<comment type="caution">
    <text evidence="4">The sequence shown here is derived from an EMBL/GenBank/DDBJ whole genome shotgun (WGS) entry which is preliminary data.</text>
</comment>
<evidence type="ECO:0000256" key="3">
    <source>
        <dbReference type="SAM" id="SignalP"/>
    </source>
</evidence>
<keyword evidence="3" id="KW-0732">Signal</keyword>
<name>A0ABD1D581_CULPP</name>
<proteinExistence type="predicted"/>
<evidence type="ECO:0000313" key="4">
    <source>
        <dbReference type="EMBL" id="KAL1394781.1"/>
    </source>
</evidence>
<dbReference type="InterPro" id="IPR031311">
    <property type="entry name" value="CHIT_BIND_RR_consensus"/>
</dbReference>
<keyword evidence="5" id="KW-1185">Reference proteome</keyword>
<protein>
    <submittedName>
        <fullName evidence="4">Uncharacterized protein</fullName>
    </submittedName>
</protein>
<feature type="signal peptide" evidence="3">
    <location>
        <begin position="1"/>
        <end position="17"/>
    </location>
</feature>
<dbReference type="PANTHER" id="PTHR10380">
    <property type="entry name" value="CUTICLE PROTEIN"/>
    <property type="match status" value="1"/>
</dbReference>
<reference evidence="4 5" key="1">
    <citation type="submission" date="2024-05" db="EMBL/GenBank/DDBJ databases">
        <title>Culex pipiens pipiens assembly and annotation.</title>
        <authorList>
            <person name="Alout H."/>
            <person name="Durand T."/>
        </authorList>
    </citation>
    <scope>NUCLEOTIDE SEQUENCE [LARGE SCALE GENOMIC DNA]</scope>
    <source>
        <strain evidence="4">HA-2024</strain>
        <tissue evidence="4">Whole body</tissue>
    </source>
</reference>
<dbReference type="PROSITE" id="PS00233">
    <property type="entry name" value="CHIT_BIND_RR_1"/>
    <property type="match status" value="1"/>
</dbReference>
<dbReference type="EMBL" id="JBEHCU010007442">
    <property type="protein sequence ID" value="KAL1394781.1"/>
    <property type="molecule type" value="Genomic_DNA"/>
</dbReference>
<dbReference type="PANTHER" id="PTHR10380:SF241">
    <property type="entry name" value="CUTICULAR PROTEIN 47EG-RELATED"/>
    <property type="match status" value="1"/>
</dbReference>
<dbReference type="InterPro" id="IPR000618">
    <property type="entry name" value="Insect_cuticle"/>
</dbReference>
<dbReference type="AlphaFoldDB" id="A0ABD1D581"/>
<evidence type="ECO:0000313" key="5">
    <source>
        <dbReference type="Proteomes" id="UP001562425"/>
    </source>
</evidence>
<dbReference type="Pfam" id="PF00379">
    <property type="entry name" value="Chitin_bind_4"/>
    <property type="match status" value="1"/>
</dbReference>
<sequence>MGIVCVLVVGLIGAVLADKDATVLRHDAEVNVDGSYQYAYETSNGIAHEEQGALKNLGEEQAQVAQGRFSYTDPEGNKISLQYVADENGFQPQGDHLPTPPPIPVLIEKALRILAAQSSQQ</sequence>
<evidence type="ECO:0000256" key="2">
    <source>
        <dbReference type="PROSITE-ProRule" id="PRU00497"/>
    </source>
</evidence>
<dbReference type="InterPro" id="IPR050468">
    <property type="entry name" value="Cuticle_Struct_Prot"/>
</dbReference>
<accession>A0ABD1D581</accession>
<dbReference type="PROSITE" id="PS51155">
    <property type="entry name" value="CHIT_BIND_RR_2"/>
    <property type="match status" value="1"/>
</dbReference>